<evidence type="ECO:0000256" key="1">
    <source>
        <dbReference type="SAM" id="MobiDB-lite"/>
    </source>
</evidence>
<reference evidence="3" key="1">
    <citation type="journal article" date="2016" name="Nat. Commun.">
        <title>The Gonium pectorale genome demonstrates co-option of cell cycle regulation during the evolution of multicellularity.</title>
        <authorList>
            <person name="Hanschen E.R."/>
            <person name="Marriage T.N."/>
            <person name="Ferris P.J."/>
            <person name="Hamaji T."/>
            <person name="Toyoda A."/>
            <person name="Fujiyama A."/>
            <person name="Neme R."/>
            <person name="Noguchi H."/>
            <person name="Minakuchi Y."/>
            <person name="Suzuki M."/>
            <person name="Kawai-Toyooka H."/>
            <person name="Smith D.R."/>
            <person name="Sparks H."/>
            <person name="Anderson J."/>
            <person name="Bakaric R."/>
            <person name="Luria V."/>
            <person name="Karger A."/>
            <person name="Kirschner M.W."/>
            <person name="Durand P.M."/>
            <person name="Michod R.E."/>
            <person name="Nozaki H."/>
            <person name="Olson B.J."/>
        </authorList>
    </citation>
    <scope>NUCLEOTIDE SEQUENCE [LARGE SCALE GENOMIC DNA]</scope>
    <source>
        <strain evidence="3">NIES-2863</strain>
    </source>
</reference>
<dbReference type="Proteomes" id="UP000075714">
    <property type="component" value="Unassembled WGS sequence"/>
</dbReference>
<feature type="region of interest" description="Disordered" evidence="1">
    <location>
        <begin position="453"/>
        <end position="541"/>
    </location>
</feature>
<gene>
    <name evidence="2" type="ORF">GPECTOR_42g760</name>
</gene>
<dbReference type="AlphaFoldDB" id="A0A150G9V7"/>
<dbReference type="EMBL" id="LSYV01000043">
    <property type="protein sequence ID" value="KXZ46553.1"/>
    <property type="molecule type" value="Genomic_DNA"/>
</dbReference>
<evidence type="ECO:0000313" key="2">
    <source>
        <dbReference type="EMBL" id="KXZ46553.1"/>
    </source>
</evidence>
<keyword evidence="3" id="KW-1185">Reference proteome</keyword>
<protein>
    <submittedName>
        <fullName evidence="2">Uncharacterized protein</fullName>
    </submittedName>
</protein>
<accession>A0A150G9V7</accession>
<organism evidence="2 3">
    <name type="scientific">Gonium pectorale</name>
    <name type="common">Green alga</name>
    <dbReference type="NCBI Taxonomy" id="33097"/>
    <lineage>
        <taxon>Eukaryota</taxon>
        <taxon>Viridiplantae</taxon>
        <taxon>Chlorophyta</taxon>
        <taxon>core chlorophytes</taxon>
        <taxon>Chlorophyceae</taxon>
        <taxon>CS clade</taxon>
        <taxon>Chlamydomonadales</taxon>
        <taxon>Volvocaceae</taxon>
        <taxon>Gonium</taxon>
    </lineage>
</organism>
<evidence type="ECO:0000313" key="3">
    <source>
        <dbReference type="Proteomes" id="UP000075714"/>
    </source>
</evidence>
<proteinExistence type="predicted"/>
<sequence>MDIILQEQLPPEAKDADGRVLAEVVDLPRILFDFNDYLPVSERWCGPFAPKEAVKYGNRKAGTYILFAEVFFPDGTKDLFAYYMGSSNVNIAKGLSDYTGAGVNSQSSSGIVRGLHDGLLKEKNIHTFAIVSLSPAIQGGRAVEYRLLGAFNFAANLKENGERRLPSSASNEKVADAFVRLALKAKNLSSSSKPVLARLGYFLHRTLPQGQIGAELVHDVRRELALIDKALADVQHAWAAWDAHGMPADVKERVKEQERQALRIYTTLSLLHYGHIEPMCGSFLTTLCALDRDRNAQHRVLKQYEEMGTLFNYLLLRHGNGGVVNGGLDADAPGSTVPGAFRFPENSWCDWLDDKLPHLFPEDLRRALPNRPLFDIQRYDKKVDEALATAASTSRGAAIAQLGAWLNGKLRRDYYYTALDMVELAKRLLRGSTGVWGTDATKLIARMLMAGKRSQAPGPNGKAVHVRPQAPRPNAGAGPVRPPAPGPNAGAVPVRPPVPGPNAGAVPVRPPAPGPNAGAGPVRPPAPGSNAGAVPVRQPPT</sequence>
<name>A0A150G9V7_GONPE</name>
<comment type="caution">
    <text evidence="2">The sequence shown here is derived from an EMBL/GenBank/DDBJ whole genome shotgun (WGS) entry which is preliminary data.</text>
</comment>